<sequence length="43" mass="3877">MGSSAQDLQALGQAATIIGALGAVIGGIGGALGLAAILPSLSA</sequence>
<organism evidence="2 3">
    <name type="scientific">Nocardia africana</name>
    <dbReference type="NCBI Taxonomy" id="134964"/>
    <lineage>
        <taxon>Bacteria</taxon>
        <taxon>Bacillati</taxon>
        <taxon>Actinomycetota</taxon>
        <taxon>Actinomycetes</taxon>
        <taxon>Mycobacteriales</taxon>
        <taxon>Nocardiaceae</taxon>
        <taxon>Nocardia</taxon>
    </lineage>
</organism>
<reference evidence="2 3" key="1">
    <citation type="submission" date="2018-06" db="EMBL/GenBank/DDBJ databases">
        <authorList>
            <consortium name="Pathogen Informatics"/>
            <person name="Doyle S."/>
        </authorList>
    </citation>
    <scope>NUCLEOTIDE SEQUENCE [LARGE SCALE GENOMIC DNA]</scope>
    <source>
        <strain evidence="2 3">NCTC13184</strain>
    </source>
</reference>
<evidence type="ECO:0000313" key="2">
    <source>
        <dbReference type="EMBL" id="SUA44895.1"/>
    </source>
</evidence>
<proteinExistence type="predicted"/>
<keyword evidence="1" id="KW-0472">Membrane</keyword>
<dbReference type="AlphaFoldDB" id="A0A378WW85"/>
<keyword evidence="1" id="KW-0812">Transmembrane</keyword>
<keyword evidence="1" id="KW-1133">Transmembrane helix</keyword>
<dbReference type="EMBL" id="UGRU01000001">
    <property type="protein sequence ID" value="SUA44895.1"/>
    <property type="molecule type" value="Genomic_DNA"/>
</dbReference>
<dbReference type="Proteomes" id="UP000255082">
    <property type="component" value="Unassembled WGS sequence"/>
</dbReference>
<accession>A0A378WW85</accession>
<feature type="transmembrane region" description="Helical" evidence="1">
    <location>
        <begin position="12"/>
        <end position="38"/>
    </location>
</feature>
<protein>
    <submittedName>
        <fullName evidence="2">Uncharacterized protein</fullName>
    </submittedName>
</protein>
<evidence type="ECO:0000256" key="1">
    <source>
        <dbReference type="SAM" id="Phobius"/>
    </source>
</evidence>
<name>A0A378WW85_9NOCA</name>
<gene>
    <name evidence="2" type="ORF">NCTC13184_03417</name>
</gene>
<evidence type="ECO:0000313" key="3">
    <source>
        <dbReference type="Proteomes" id="UP000255082"/>
    </source>
</evidence>